<keyword evidence="3" id="KW-1185">Reference proteome</keyword>
<evidence type="ECO:0000313" key="2">
    <source>
        <dbReference type="EMBL" id="KAJ3139432.1"/>
    </source>
</evidence>
<keyword evidence="1" id="KW-0812">Transmembrane</keyword>
<keyword evidence="1" id="KW-1133">Transmembrane helix</keyword>
<organism evidence="2 3">
    <name type="scientific">Physocladia obscura</name>
    <dbReference type="NCBI Taxonomy" id="109957"/>
    <lineage>
        <taxon>Eukaryota</taxon>
        <taxon>Fungi</taxon>
        <taxon>Fungi incertae sedis</taxon>
        <taxon>Chytridiomycota</taxon>
        <taxon>Chytridiomycota incertae sedis</taxon>
        <taxon>Chytridiomycetes</taxon>
        <taxon>Chytridiales</taxon>
        <taxon>Chytriomycetaceae</taxon>
        <taxon>Physocladia</taxon>
    </lineage>
</organism>
<keyword evidence="1" id="KW-0472">Membrane</keyword>
<protein>
    <submittedName>
        <fullName evidence="2">Uncharacterized protein</fullName>
    </submittedName>
</protein>
<gene>
    <name evidence="2" type="ORF">HK100_011504</name>
</gene>
<feature type="transmembrane region" description="Helical" evidence="1">
    <location>
        <begin position="293"/>
        <end position="314"/>
    </location>
</feature>
<sequence>MNADKETDDVFGFFNYDPNQRIGRGPAYHKAVWRTELRRESNNVIGLGDTQPKSNLSARPTHIKFAEASSSAETHDGMIHYDSDVFSDDELEPVKENTQSQSQSASLAPNAWIAAPIMSEHKKPAFSVSDTIAIDYSSDSDSDSDSPPSECLLADCATSKVNQTSTSLIENLRSFENTRAVSESAQSESKSVVQAEDKDLAAIRAHLARLEDAITKNFKESQESVSAISETVQASIREEINVVHEDVVKLGKRSLSSSSGSGGDERVEEISKKIKVNLTRSDTQLHHSHRPSIAWTAGTLLVGAIAGVTAVGMLF</sequence>
<comment type="caution">
    <text evidence="2">The sequence shown here is derived from an EMBL/GenBank/DDBJ whole genome shotgun (WGS) entry which is preliminary data.</text>
</comment>
<reference evidence="2" key="1">
    <citation type="submission" date="2020-05" db="EMBL/GenBank/DDBJ databases">
        <title>Phylogenomic resolution of chytrid fungi.</title>
        <authorList>
            <person name="Stajich J.E."/>
            <person name="Amses K."/>
            <person name="Simmons R."/>
            <person name="Seto K."/>
            <person name="Myers J."/>
            <person name="Bonds A."/>
            <person name="Quandt C.A."/>
            <person name="Barry K."/>
            <person name="Liu P."/>
            <person name="Grigoriev I."/>
            <person name="Longcore J.E."/>
            <person name="James T.Y."/>
        </authorList>
    </citation>
    <scope>NUCLEOTIDE SEQUENCE</scope>
    <source>
        <strain evidence="2">JEL0513</strain>
    </source>
</reference>
<dbReference type="Proteomes" id="UP001211907">
    <property type="component" value="Unassembled WGS sequence"/>
</dbReference>
<dbReference type="EMBL" id="JADGJH010000072">
    <property type="protein sequence ID" value="KAJ3139432.1"/>
    <property type="molecule type" value="Genomic_DNA"/>
</dbReference>
<evidence type="ECO:0000256" key="1">
    <source>
        <dbReference type="SAM" id="Phobius"/>
    </source>
</evidence>
<name>A0AAD5XGV8_9FUNG</name>
<dbReference type="AlphaFoldDB" id="A0AAD5XGV8"/>
<evidence type="ECO:0000313" key="3">
    <source>
        <dbReference type="Proteomes" id="UP001211907"/>
    </source>
</evidence>
<accession>A0AAD5XGV8</accession>
<proteinExistence type="predicted"/>